<keyword evidence="2" id="KW-0969">Cilium</keyword>
<sequence length="337" mass="34864">MTNFNSISDLSRAFQMRLGQSSLKARVANLSEESATGVKADIPKALGGDLGRITQIESRLTLLDTHARNLAEAQSFLGAAQSGLENFQSRASATGTVLLSDALVSSEASLNVYLNKAPGDLRAVIDSLNSAVAGRYVFAGSRTEQAPIVGYDGMMAQISAAVGGATTAADILAGIDAYFDAPAGGGGFSDTGYLGNDTGNAAIAISPETRIAPPITANSQDLRAALKGFAIMAYAAEAGGLDHSTRRELSRAAGGLLVQGEMDLTEARTLTGIGEEKVAQAITSNQAERSALQVARNGLIAADPYETATALQEAEAQIETLYAITARLSKLSLADYL</sequence>
<gene>
    <name evidence="2" type="ORF">ACHFJ0_14210</name>
</gene>
<name>A0ABW7LM35_9RHOB</name>
<keyword evidence="2" id="KW-0282">Flagellum</keyword>
<keyword evidence="2" id="KW-0966">Cell projection</keyword>
<dbReference type="Proteomes" id="UP001609376">
    <property type="component" value="Unassembled WGS sequence"/>
</dbReference>
<proteinExistence type="predicted"/>
<dbReference type="SUPFAM" id="SSF64518">
    <property type="entry name" value="Phase 1 flagellin"/>
    <property type="match status" value="1"/>
</dbReference>
<accession>A0ABW7LM35</accession>
<evidence type="ECO:0000313" key="3">
    <source>
        <dbReference type="Proteomes" id="UP001609376"/>
    </source>
</evidence>
<evidence type="ECO:0000313" key="2">
    <source>
        <dbReference type="EMBL" id="MFH5775401.1"/>
    </source>
</evidence>
<organism evidence="2 3">
    <name type="scientific">Paracoccus broussonetiae subsp. drimophilus</name>
    <dbReference type="NCBI Taxonomy" id="3373869"/>
    <lineage>
        <taxon>Bacteria</taxon>
        <taxon>Pseudomonadati</taxon>
        <taxon>Pseudomonadota</taxon>
        <taxon>Alphaproteobacteria</taxon>
        <taxon>Rhodobacterales</taxon>
        <taxon>Paracoccaceae</taxon>
        <taxon>Paracoccus</taxon>
        <taxon>Paracoccus broussonetiae</taxon>
    </lineage>
</organism>
<reference evidence="2 3" key="1">
    <citation type="submission" date="2024-10" db="EMBL/GenBank/DDBJ databases">
        <title>Paracoccus drimophilus sp. nov., a novel bacterium from corn roots in Hunan.</title>
        <authorList>
            <person name="Li X."/>
        </authorList>
    </citation>
    <scope>NUCLEOTIDE SEQUENCE [LARGE SCALE GENOMIC DNA]</scope>
    <source>
        <strain evidence="2 3">NGMCC 1.201697</strain>
    </source>
</reference>
<evidence type="ECO:0000259" key="1">
    <source>
        <dbReference type="Pfam" id="PF00700"/>
    </source>
</evidence>
<comment type="caution">
    <text evidence="2">The sequence shown here is derived from an EMBL/GenBank/DDBJ whole genome shotgun (WGS) entry which is preliminary data.</text>
</comment>
<dbReference type="EMBL" id="JBIMPR010000010">
    <property type="protein sequence ID" value="MFH5775401.1"/>
    <property type="molecule type" value="Genomic_DNA"/>
</dbReference>
<dbReference type="RefSeq" id="WP_395134616.1">
    <property type="nucleotide sequence ID" value="NZ_JBIMPR010000010.1"/>
</dbReference>
<protein>
    <submittedName>
        <fullName evidence="2">Flagellin</fullName>
    </submittedName>
</protein>
<dbReference type="Pfam" id="PF00700">
    <property type="entry name" value="Flagellin_C"/>
    <property type="match status" value="1"/>
</dbReference>
<keyword evidence="3" id="KW-1185">Reference proteome</keyword>
<dbReference type="InterPro" id="IPR046358">
    <property type="entry name" value="Flagellin_C"/>
</dbReference>
<feature type="domain" description="Flagellin C-terminal" evidence="1">
    <location>
        <begin position="263"/>
        <end position="337"/>
    </location>
</feature>